<dbReference type="GO" id="GO:0016491">
    <property type="term" value="F:oxidoreductase activity"/>
    <property type="evidence" value="ECO:0007669"/>
    <property type="project" value="InterPro"/>
</dbReference>
<dbReference type="Pfam" id="PF08240">
    <property type="entry name" value="ADH_N"/>
    <property type="match status" value="1"/>
</dbReference>
<accession>A0A1F5LY77</accession>
<organism evidence="2 3">
    <name type="scientific">Penicillium arizonense</name>
    <dbReference type="NCBI Taxonomy" id="1835702"/>
    <lineage>
        <taxon>Eukaryota</taxon>
        <taxon>Fungi</taxon>
        <taxon>Dikarya</taxon>
        <taxon>Ascomycota</taxon>
        <taxon>Pezizomycotina</taxon>
        <taxon>Eurotiomycetes</taxon>
        <taxon>Eurotiomycetidae</taxon>
        <taxon>Eurotiales</taxon>
        <taxon>Aspergillaceae</taxon>
        <taxon>Penicillium</taxon>
    </lineage>
</organism>
<reference evidence="2 3" key="1">
    <citation type="journal article" date="2016" name="Sci. Rep.">
        <title>Penicillium arizonense, a new, genome sequenced fungal species, reveals a high chemical diversity in secreted metabolites.</title>
        <authorList>
            <person name="Grijseels S."/>
            <person name="Nielsen J.C."/>
            <person name="Randelovic M."/>
            <person name="Nielsen J."/>
            <person name="Nielsen K.F."/>
            <person name="Workman M."/>
            <person name="Frisvad J.C."/>
        </authorList>
    </citation>
    <scope>NUCLEOTIDE SEQUENCE [LARGE SCALE GENOMIC DNA]</scope>
    <source>
        <strain evidence="2 3">CBS 141311</strain>
    </source>
</reference>
<dbReference type="InterPro" id="IPR020843">
    <property type="entry name" value="ER"/>
</dbReference>
<evidence type="ECO:0000313" key="3">
    <source>
        <dbReference type="Proteomes" id="UP000177622"/>
    </source>
</evidence>
<dbReference type="OrthoDB" id="201656at2759"/>
<protein>
    <recommendedName>
        <fullName evidence="1">Enoyl reductase (ER) domain-containing protein</fullName>
    </recommendedName>
</protein>
<dbReference type="RefSeq" id="XP_022493498.1">
    <property type="nucleotide sequence ID" value="XM_022626725.1"/>
</dbReference>
<dbReference type="EMBL" id="LXJU01000001">
    <property type="protein sequence ID" value="OGE58075.1"/>
    <property type="molecule type" value="Genomic_DNA"/>
</dbReference>
<dbReference type="PANTHER" id="PTHR43482:SF1">
    <property type="entry name" value="PROTEIN AST1-RELATED"/>
    <property type="match status" value="1"/>
</dbReference>
<comment type="caution">
    <text evidence="2">The sequence shown here is derived from an EMBL/GenBank/DDBJ whole genome shotgun (WGS) entry which is preliminary data.</text>
</comment>
<name>A0A1F5LY77_PENAI</name>
<dbReference type="Proteomes" id="UP000177622">
    <property type="component" value="Unassembled WGS sequence"/>
</dbReference>
<gene>
    <name evidence="2" type="ORF">PENARI_c001G07545</name>
</gene>
<dbReference type="Gene3D" id="3.90.180.10">
    <property type="entry name" value="Medium-chain alcohol dehydrogenases, catalytic domain"/>
    <property type="match status" value="1"/>
</dbReference>
<dbReference type="InterPro" id="IPR013154">
    <property type="entry name" value="ADH-like_N"/>
</dbReference>
<evidence type="ECO:0000259" key="1">
    <source>
        <dbReference type="SMART" id="SM00829"/>
    </source>
</evidence>
<dbReference type="SUPFAM" id="SSF50129">
    <property type="entry name" value="GroES-like"/>
    <property type="match status" value="1"/>
</dbReference>
<proteinExistence type="predicted"/>
<dbReference type="STRING" id="1835702.A0A1F5LY77"/>
<dbReference type="SUPFAM" id="SSF51735">
    <property type="entry name" value="NAD(P)-binding Rossmann-fold domains"/>
    <property type="match status" value="1"/>
</dbReference>
<feature type="domain" description="Enoyl reductase (ER)" evidence="1">
    <location>
        <begin position="15"/>
        <end position="333"/>
    </location>
</feature>
<dbReference type="InterPro" id="IPR011032">
    <property type="entry name" value="GroES-like_sf"/>
</dbReference>
<dbReference type="InterPro" id="IPR052585">
    <property type="entry name" value="Lipid_raft_assoc_Zn_ADH"/>
</dbReference>
<dbReference type="AlphaFoldDB" id="A0A1F5LY77"/>
<dbReference type="SMART" id="SM00829">
    <property type="entry name" value="PKS_ER"/>
    <property type="match status" value="1"/>
</dbReference>
<sequence length="336" mass="35668">MSKTMKALQITRSTTSSPTLSLQTLPIPPLKPGHALVKINYACIHPSDRLNAQGLFPSTTLPRIPGRDFSGTVVEISETDTTNTSKSWIGKQVYGTSGSSLGFTSDGSHAQYCLIPHEALVEKPSSLSALQAATVGVPFTTALICLQRAQVKPNDIVLVLGATGAVGSTAVQIARAMGCRRVLTAARRAQATNPDILLSGENPAAELTLRLVELTGGEGVDVVVDTVGDVALMDAAVESLARKGRYAWIAAPRGDVSKKVSFDIFQAYRKEITLVGCNSVSPTIGDAAGLLRSLERWIEQGVLCAQDEGSFRTVRIENCVDEGYGRAGEQVVIEME</sequence>
<dbReference type="Pfam" id="PF00107">
    <property type="entry name" value="ADH_zinc_N"/>
    <property type="match status" value="1"/>
</dbReference>
<evidence type="ECO:0000313" key="2">
    <source>
        <dbReference type="EMBL" id="OGE58075.1"/>
    </source>
</evidence>
<dbReference type="GeneID" id="34571459"/>
<keyword evidence="3" id="KW-1185">Reference proteome</keyword>
<dbReference type="InterPro" id="IPR013149">
    <property type="entry name" value="ADH-like_C"/>
</dbReference>
<dbReference type="PANTHER" id="PTHR43482">
    <property type="entry name" value="PROTEIN AST1-RELATED"/>
    <property type="match status" value="1"/>
</dbReference>
<dbReference type="InterPro" id="IPR036291">
    <property type="entry name" value="NAD(P)-bd_dom_sf"/>
</dbReference>